<evidence type="ECO:0000313" key="11">
    <source>
        <dbReference type="EMBL" id="APX43982.1"/>
    </source>
</evidence>
<dbReference type="Pfam" id="PF00698">
    <property type="entry name" value="Acyl_transf_1"/>
    <property type="match status" value="1"/>
</dbReference>
<dbReference type="InterPro" id="IPR016036">
    <property type="entry name" value="Malonyl_transacylase_ACP-bd"/>
</dbReference>
<dbReference type="Gene3D" id="3.40.47.10">
    <property type="match status" value="1"/>
</dbReference>
<evidence type="ECO:0000256" key="5">
    <source>
        <dbReference type="ARBA" id="ARBA00023315"/>
    </source>
</evidence>
<dbReference type="Pfam" id="PF02801">
    <property type="entry name" value="Ketoacyl-synt_C"/>
    <property type="match status" value="1"/>
</dbReference>
<dbReference type="Gene3D" id="3.30.70.3290">
    <property type="match status" value="1"/>
</dbReference>
<dbReference type="SUPFAM" id="SSF47336">
    <property type="entry name" value="ACP-like"/>
    <property type="match status" value="1"/>
</dbReference>
<dbReference type="Gene3D" id="3.10.129.110">
    <property type="entry name" value="Polyketide synthase dehydratase"/>
    <property type="match status" value="1"/>
</dbReference>
<reference evidence="11" key="1">
    <citation type="submission" date="2016-05" db="EMBL/GenBank/DDBJ databases">
        <authorList>
            <person name="Lavstsen T."/>
            <person name="Jespersen J.S."/>
        </authorList>
    </citation>
    <scope>NUCLEOTIDE SEQUENCE</scope>
    <source>
        <strain evidence="11">NK17</strain>
    </source>
</reference>
<dbReference type="PANTHER" id="PTHR45681:SF6">
    <property type="entry name" value="POLYKETIDE SYNTHASE 37"/>
    <property type="match status" value="1"/>
</dbReference>
<feature type="compositionally biased region" description="Acidic residues" evidence="7">
    <location>
        <begin position="1765"/>
        <end position="1785"/>
    </location>
</feature>
<feature type="region of interest" description="C-terminal hotdog fold" evidence="6">
    <location>
        <begin position="1473"/>
        <end position="1621"/>
    </location>
</feature>
<dbReference type="EMBL" id="KX190793">
    <property type="protein sequence ID" value="APX43982.1"/>
    <property type="molecule type" value="mRNA"/>
</dbReference>
<dbReference type="InterPro" id="IPR036736">
    <property type="entry name" value="ACP-like_sf"/>
</dbReference>
<accession>A0A1P8NTI5</accession>
<dbReference type="SMART" id="SM00823">
    <property type="entry name" value="PKS_PP"/>
    <property type="match status" value="1"/>
</dbReference>
<sequence length="2624" mass="287483">MASTPPLTSSMGPTLLLFGPQALSFSVASLQTLRKSLREADDCKWMLDAVYELPTHWNALAEQFPKLEAIPGERLLNDLKHWFQADESEKVTFGLPNLLLTPLVVLTQLTQFSRYMSYSRSGASVQDNDLFRSLAQHRFETVGLCTGLLSASAISSASDVATFREYGAVAIRLAMLVGALVDCQDAQDMLHGSSKSFAVAWTSSDMAKDLVRVLDKFPEAYISVLFDETRATVTTAERTAPLMIQQMRQKGVKAAEVGLRGRFHSQVHHNDLESLIQFCDSDPAFQLPDTSALAVPINLGKTGTDSKLLHHAVLRMILVEQADWYKTFSGALPARLELAGNDPAIITFGPDKGVPPSLLRKIGPRIVHASDVDQTTASLDAVDSALDPAANNTPWTTSQAYENDSDIAVVGMSCQVAGAEDLNEFWKILCAGESQHTEVPEARFGVETQWRDVDPNRKWYGNFIRDHDVFDHKFFKKSPREMTSADPQQRLMLQCAYQAVEQSGYFHQAHVDPKIGCYLGACAADYEHNVACHPANAFTATGNLKSFIPGKISHYFGWTGPGLTIDSACSASAVAVHMACKAILGGECSGALAGGVGLMGNITWFQNLAGASFLSPTGQCKPWDQGADGYCRGEAAAVVFLKRMKDAVADGNQILGCISSTAVYQNENCTPVFVPNSPSLTYLFKDVLERANLKPSDISVVEAHGTGTPVGDPAEYQSVLQALGGTLRDEPLALGSVKGLIGHTEGASGVCSLIKIILMMQHGYIPPQASFRTLAHNIAASPSDKIDIVTKLKPWATDYRAALINNYGASGSNASMVVTQAPRSSQSSPIHAPGIKHPFWFCGLDDRALIAYSAKLREYLANQKSSTSAANISVANLSFNVCRQSNRNLDRGLLFNASSPEELDEKLSAFIKGDAKIASISTKTAARPIVMCFGGQVSNLVGLDKRVYDNVKILRSYLDQCNAVFLSIGLEGIYPSIFQREPIEDTVRLQTTLFAMQYACAKSWMDSGIRLEAVVGHSFGELTALCIAGVLSLKDTAKVIAARAKLVKEMWGSDKGAMMAVEADLDMVKSIVETHNLAVADDLPINIACYNGPRSFTLAGSTKSMDKLTKTLTDSPIFSSATRFKRLNVTNAFHSALVEPLMEDLDNIGRSLTFREPSILMERSTEELSMEMTSDFVAQHMRQPVFFDHAVKRLVRQYPDAVWLEAGSASTITNMASRALGSPSTCHFQALNITNDNGMQSLADATLALWKTGVKSEYWAHHAGQTLEFDHLFLPPYQFEKVKHWMDLKKPLKGMALLQASEKETAEAEVPTGLWSFVGYQDADQRTARFLVNTNGKKYNDFVSGHWIANTAPICPATLEVDMVIEALMSIRPNLQATGMQPCIENMQNHAPICVNPSRQVFIEYEANDVLGYAWKWKITSSPAQGPGTTTEHVHGNIVFRSAEDQGYQAEFDRYKRHFTHQRCLNVLNSDEADDIIQGRNIYKTFGEIVDYGEEYRGLKRLVGLGNECAGRVSKRWSGETWLDTHLSDCFSQVGGIWVNCMTNRAPEDMYIANGCDLVMRSPKLRADSPRPEVWDVFATHHQVSEKLYVTDVFTFDGTSGELVEVMIGIKYASVAKASMQKILARLSPGISVTPLPASSVQFATTNQEPKVSSGLGTTAPVATSPEVSKVAAAKAPKKSSGPTKADIKKEVRNLLANVSGVEASDISEDTMLADIGIDSLMGMELAREAETALKCTLSPDKLMEAFDFPSFVDCVVSALGITIDDQDEEEEEEGLGEDEGDDSESDSKDEQGHSTSVSTPPSSVGGDLDELTLPTGAVLESFSKAKCRTDQMIRDYKLDTFANVIAPKSTQLCIALTLEAFDKLGVSIRTAKPGQVLPRIKYAPQHERLVGYLYRLLENDARLIDTTSSGEQVRTGISPPKKSSTALLQDLVRQYPDWSNAQKLTHFAGSKLADVLEAKTDGIKIIFGNDEGRALVAGLYCDHLFNKLNYQQMADCVEELVSRLPAGQGPLRILELGAGTGGTTLFLAPLLERLQVDVEYTFTDIAPSMVGAAKKKFGKYRFMKFMAHDMEKPVPAELLGSQHIVVASNAVHATRDLVKTGKNIHAALRPDGFLMMLEMTEIVPFVDTIFGLLEGWWLFDDGRQHAIIGPEGWEKAMHAAGFGHTDWTDGHLPESKIQRVIVSMASGHPQERLPISPAVTPKAAEPWSDLPSRERDISAYVKKYSAGFEAPSATSAGSIEDEKLQCVLITGATGSLGTHLVKEFADRADVGSVICLNRQGSSVAVTPEVRQLEAMTSRGVTIDAVARAKLRFIETDSSRARLGLNEEEYAALARQVTSILHNAWPMSGNRPIKGFEAAFTTLRNLIDLARDAAGLRATYQQKINFQFISSIGVVGHYPLWSGETTVPEERMEPRSVLPNGYCDSKFTCERILDETLHRYPEYFHTMSTRLGQVAGSKMSGYWNPVEHFCFLIKSSKNLKALPRLEGNLTWCPVNDMAAALSELLLLPYRPQPIYHIDNPVPQPWSEMVQMLATELDIPRSNIIPFDDWVARVRRSSLAPEVDNPAARLIDFLEFHFRRMSCGGLLLGLSKACKDSPALAAVGPITEDVVRKYVSSWKAMGFLY</sequence>
<evidence type="ECO:0000256" key="2">
    <source>
        <dbReference type="ARBA" id="ARBA00022553"/>
    </source>
</evidence>
<dbReference type="PROSITE" id="PS00012">
    <property type="entry name" value="PHOSPHOPANTETHEINE"/>
    <property type="match status" value="1"/>
</dbReference>
<dbReference type="SUPFAM" id="SSF51735">
    <property type="entry name" value="NAD(P)-binding Rossmann-fold domains"/>
    <property type="match status" value="1"/>
</dbReference>
<dbReference type="InterPro" id="IPR050444">
    <property type="entry name" value="Polyketide_Synthase"/>
</dbReference>
<dbReference type="PROSITE" id="PS52004">
    <property type="entry name" value="KS3_2"/>
    <property type="match status" value="1"/>
</dbReference>
<dbReference type="InterPro" id="IPR020841">
    <property type="entry name" value="PKS_Beta-ketoAc_synthase_dom"/>
</dbReference>
<evidence type="ECO:0000256" key="3">
    <source>
        <dbReference type="ARBA" id="ARBA00022679"/>
    </source>
</evidence>
<feature type="domain" description="Carrier" evidence="8">
    <location>
        <begin position="1686"/>
        <end position="1760"/>
    </location>
</feature>
<dbReference type="PANTHER" id="PTHR45681">
    <property type="entry name" value="POLYKETIDE SYNTHASE 44-RELATED"/>
    <property type="match status" value="1"/>
</dbReference>
<dbReference type="SMART" id="SM00825">
    <property type="entry name" value="PKS_KS"/>
    <property type="match status" value="1"/>
</dbReference>
<dbReference type="Gene3D" id="3.40.50.720">
    <property type="entry name" value="NAD(P)-binding Rossmann-like Domain"/>
    <property type="match status" value="1"/>
</dbReference>
<evidence type="ECO:0000256" key="7">
    <source>
        <dbReference type="SAM" id="MobiDB-lite"/>
    </source>
</evidence>
<dbReference type="Pfam" id="PF16073">
    <property type="entry name" value="SAT"/>
    <property type="match status" value="1"/>
</dbReference>
<dbReference type="Pfam" id="PF00109">
    <property type="entry name" value="ketoacyl-synt"/>
    <property type="match status" value="1"/>
</dbReference>
<feature type="region of interest" description="Disordered" evidence="7">
    <location>
        <begin position="1763"/>
        <end position="1811"/>
    </location>
</feature>
<dbReference type="InterPro" id="IPR014031">
    <property type="entry name" value="Ketoacyl_synth_C"/>
</dbReference>
<dbReference type="InterPro" id="IPR009081">
    <property type="entry name" value="PP-bd_ACP"/>
</dbReference>
<keyword evidence="1" id="KW-0596">Phosphopantetheine</keyword>
<evidence type="ECO:0000259" key="8">
    <source>
        <dbReference type="PROSITE" id="PS50075"/>
    </source>
</evidence>
<dbReference type="SUPFAM" id="SSF53901">
    <property type="entry name" value="Thiolase-like"/>
    <property type="match status" value="1"/>
</dbReference>
<dbReference type="InterPro" id="IPR020806">
    <property type="entry name" value="PKS_PP-bd"/>
</dbReference>
<dbReference type="InterPro" id="IPR041068">
    <property type="entry name" value="HTH_51"/>
</dbReference>
<dbReference type="InterPro" id="IPR016035">
    <property type="entry name" value="Acyl_Trfase/lysoPLipase"/>
</dbReference>
<evidence type="ECO:0000256" key="4">
    <source>
        <dbReference type="ARBA" id="ARBA00023268"/>
    </source>
</evidence>
<dbReference type="SUPFAM" id="SSF52151">
    <property type="entry name" value="FabD/lysophospholipase-like"/>
    <property type="match status" value="1"/>
</dbReference>
<organism evidence="11">
    <name type="scientific">Pestalotiopsis microspora</name>
    <dbReference type="NCBI Taxonomy" id="85828"/>
    <lineage>
        <taxon>Eukaryota</taxon>
        <taxon>Fungi</taxon>
        <taxon>Dikarya</taxon>
        <taxon>Ascomycota</taxon>
        <taxon>Pezizomycotina</taxon>
        <taxon>Sordariomycetes</taxon>
        <taxon>Xylariomycetidae</taxon>
        <taxon>Amphisphaeriales</taxon>
        <taxon>Sporocadaceae</taxon>
        <taxon>Pestalotiopsis</taxon>
    </lineage>
</organism>
<dbReference type="InterPro" id="IPR006162">
    <property type="entry name" value="Ppantetheine_attach_site"/>
</dbReference>
<dbReference type="InterPro" id="IPR016039">
    <property type="entry name" value="Thiolase-like"/>
</dbReference>
<proteinExistence type="evidence at transcript level"/>
<dbReference type="InterPro" id="IPR013217">
    <property type="entry name" value="Methyltransf_12"/>
</dbReference>
<keyword evidence="2" id="KW-0597">Phosphoprotein</keyword>
<dbReference type="SUPFAM" id="SSF53335">
    <property type="entry name" value="S-adenosyl-L-methionine-dependent methyltransferases"/>
    <property type="match status" value="1"/>
</dbReference>
<gene>
    <name evidence="11" type="primary">pks11</name>
</gene>
<dbReference type="InterPro" id="IPR029063">
    <property type="entry name" value="SAM-dependent_MTases_sf"/>
</dbReference>
<evidence type="ECO:0000256" key="1">
    <source>
        <dbReference type="ARBA" id="ARBA00022450"/>
    </source>
</evidence>
<dbReference type="SUPFAM" id="SSF55048">
    <property type="entry name" value="Probable ACP-binding domain of malonyl-CoA ACP transacylase"/>
    <property type="match status" value="1"/>
</dbReference>
<dbReference type="Gene3D" id="3.40.50.150">
    <property type="entry name" value="Vaccinia Virus protein VP39"/>
    <property type="match status" value="1"/>
</dbReference>
<dbReference type="SMART" id="SM00827">
    <property type="entry name" value="PKS_AT"/>
    <property type="match status" value="1"/>
</dbReference>
<dbReference type="InterPro" id="IPR049900">
    <property type="entry name" value="PKS_mFAS_DH"/>
</dbReference>
<feature type="compositionally biased region" description="Low complexity" evidence="7">
    <location>
        <begin position="1795"/>
        <end position="1807"/>
    </location>
</feature>
<dbReference type="InterPro" id="IPR014030">
    <property type="entry name" value="Ketoacyl_synth_N"/>
</dbReference>
<dbReference type="GO" id="GO:0044550">
    <property type="term" value="P:secondary metabolite biosynthetic process"/>
    <property type="evidence" value="ECO:0007669"/>
    <property type="project" value="UniProtKB-ARBA"/>
</dbReference>
<dbReference type="Pfam" id="PF08242">
    <property type="entry name" value="Methyltransf_12"/>
    <property type="match status" value="1"/>
</dbReference>
<evidence type="ECO:0000259" key="9">
    <source>
        <dbReference type="PROSITE" id="PS52004"/>
    </source>
</evidence>
<dbReference type="Pfam" id="PF18558">
    <property type="entry name" value="HTH_51"/>
    <property type="match status" value="1"/>
</dbReference>
<feature type="region of interest" description="N-terminal hotdog fold" evidence="6">
    <location>
        <begin position="1311"/>
        <end position="1445"/>
    </location>
</feature>
<feature type="domain" description="PKS/mFAS DH" evidence="10">
    <location>
        <begin position="1311"/>
        <end position="1621"/>
    </location>
</feature>
<dbReference type="CDD" id="cd00833">
    <property type="entry name" value="PKS"/>
    <property type="match status" value="1"/>
</dbReference>
<dbReference type="InterPro" id="IPR013120">
    <property type="entry name" value="FAR_NAD-bd"/>
</dbReference>
<dbReference type="Gene3D" id="1.10.1200.10">
    <property type="entry name" value="ACP-like"/>
    <property type="match status" value="1"/>
</dbReference>
<feature type="active site" description="Proton acceptor; for dehydratase activity" evidence="6">
    <location>
        <position position="1346"/>
    </location>
</feature>
<dbReference type="PROSITE" id="PS52019">
    <property type="entry name" value="PKS_MFAS_DH"/>
    <property type="match status" value="1"/>
</dbReference>
<dbReference type="Pfam" id="PF00550">
    <property type="entry name" value="PP-binding"/>
    <property type="match status" value="1"/>
</dbReference>
<dbReference type="InterPro" id="IPR001227">
    <property type="entry name" value="Ac_transferase_dom_sf"/>
</dbReference>
<dbReference type="PROSITE" id="PS50075">
    <property type="entry name" value="CARRIER"/>
    <property type="match status" value="1"/>
</dbReference>
<dbReference type="InterPro" id="IPR032088">
    <property type="entry name" value="SAT"/>
</dbReference>
<evidence type="ECO:0000259" key="10">
    <source>
        <dbReference type="PROSITE" id="PS52019"/>
    </source>
</evidence>
<dbReference type="InterPro" id="IPR042104">
    <property type="entry name" value="PKS_dehydratase_sf"/>
</dbReference>
<dbReference type="GO" id="GO:0031177">
    <property type="term" value="F:phosphopantetheine binding"/>
    <property type="evidence" value="ECO:0007669"/>
    <property type="project" value="InterPro"/>
</dbReference>
<dbReference type="CDD" id="cd02440">
    <property type="entry name" value="AdoMet_MTases"/>
    <property type="match status" value="1"/>
</dbReference>
<dbReference type="InterPro" id="IPR014043">
    <property type="entry name" value="Acyl_transferase_dom"/>
</dbReference>
<evidence type="ECO:0000256" key="6">
    <source>
        <dbReference type="PROSITE-ProRule" id="PRU01363"/>
    </source>
</evidence>
<dbReference type="Gene3D" id="3.40.366.10">
    <property type="entry name" value="Malonyl-Coenzyme A Acyl Carrier Protein, domain 2"/>
    <property type="match status" value="2"/>
</dbReference>
<feature type="active site" description="Proton donor; for dehydratase activity" evidence="6">
    <location>
        <position position="1529"/>
    </location>
</feature>
<keyword evidence="5" id="KW-0012">Acyltransferase</keyword>
<keyword evidence="4" id="KW-0511">Multifunctional enzyme</keyword>
<dbReference type="InterPro" id="IPR036291">
    <property type="entry name" value="NAD(P)-bd_dom_sf"/>
</dbReference>
<dbReference type="GO" id="GO:0016746">
    <property type="term" value="F:acyltransferase activity"/>
    <property type="evidence" value="ECO:0007669"/>
    <property type="project" value="UniProtKB-KW"/>
</dbReference>
<protein>
    <submittedName>
        <fullName evidence="11">Polyketide synthase</fullName>
    </submittedName>
</protein>
<dbReference type="Pfam" id="PF07993">
    <property type="entry name" value="NAD_binding_4"/>
    <property type="match status" value="1"/>
</dbReference>
<feature type="domain" description="Ketosynthase family 3 (KS3)" evidence="9">
    <location>
        <begin position="404"/>
        <end position="820"/>
    </location>
</feature>
<name>A0A1P8NTI5_PESMI</name>
<keyword evidence="3" id="KW-0808">Transferase</keyword>